<feature type="region of interest" description="Disordered" evidence="1">
    <location>
        <begin position="21"/>
        <end position="123"/>
    </location>
</feature>
<dbReference type="RefSeq" id="WP_001249241.1">
    <property type="nucleotide sequence ID" value="NZ_AKPL01000001.1"/>
</dbReference>
<reference evidence="2 3" key="1">
    <citation type="journal article" date="2013" name="Pathog. Dis.">
        <title>Genome sequences of 65 Helicobacter pylori strains isolated from asymptomatic individuals and patients with gastric cancer, peptic ulcer disease, or gastritis.</title>
        <authorList>
            <person name="Blanchard T.G."/>
            <person name="Czinn S.J."/>
            <person name="Correa P."/>
            <person name="Nakazawa T."/>
            <person name="Keelan M."/>
            <person name="Morningstar L."/>
            <person name="Santana-Cruz I."/>
            <person name="Maroo A."/>
            <person name="McCracken C."/>
            <person name="Shefchek K."/>
            <person name="Daugherty S."/>
            <person name="Song Y."/>
            <person name="Fraser C.M."/>
            <person name="Fricke W.F."/>
        </authorList>
    </citation>
    <scope>NUCLEOTIDE SEQUENCE [LARGE SCALE GENOMIC DNA]</scope>
    <source>
        <strain evidence="2 3">Hp P-4</strain>
    </source>
</reference>
<feature type="compositionally biased region" description="Polar residues" evidence="1">
    <location>
        <begin position="67"/>
        <end position="96"/>
    </location>
</feature>
<organism evidence="2 3">
    <name type="scientific">Helicobacter pylori Hp P-4</name>
    <dbReference type="NCBI Taxonomy" id="992075"/>
    <lineage>
        <taxon>Bacteria</taxon>
        <taxon>Pseudomonadati</taxon>
        <taxon>Campylobacterota</taxon>
        <taxon>Epsilonproteobacteria</taxon>
        <taxon>Campylobacterales</taxon>
        <taxon>Helicobacteraceae</taxon>
        <taxon>Helicobacter</taxon>
    </lineage>
</organism>
<feature type="compositionally biased region" description="Polar residues" evidence="1">
    <location>
        <begin position="21"/>
        <end position="43"/>
    </location>
</feature>
<gene>
    <name evidence="2" type="ORF">HPHPP4_1021</name>
</gene>
<feature type="compositionally biased region" description="Basic residues" evidence="1">
    <location>
        <begin position="53"/>
        <end position="62"/>
    </location>
</feature>
<dbReference type="EMBL" id="AKPL01000001">
    <property type="protein sequence ID" value="EJC04542.1"/>
    <property type="molecule type" value="Genomic_DNA"/>
</dbReference>
<evidence type="ECO:0000313" key="3">
    <source>
        <dbReference type="Proteomes" id="UP000004561"/>
    </source>
</evidence>
<dbReference type="AlphaFoldDB" id="I9WEX4"/>
<sequence>MRQKNETATSFNQLKEITQIMQAQKRSAKTSENAQISEPTQEISLKPKDSIKAKKGALKPTKRAFSERQNTAFRDQSQARANKSQETKQGNKQANHANAFKTDEALKQGLATHQEKGGNNAKA</sequence>
<evidence type="ECO:0000313" key="2">
    <source>
        <dbReference type="EMBL" id="EJC04542.1"/>
    </source>
</evidence>
<proteinExistence type="predicted"/>
<dbReference type="Proteomes" id="UP000004561">
    <property type="component" value="Unassembled WGS sequence"/>
</dbReference>
<comment type="caution">
    <text evidence="2">The sequence shown here is derived from an EMBL/GenBank/DDBJ whole genome shotgun (WGS) entry which is preliminary data.</text>
</comment>
<name>I9WEX4_HELPX</name>
<dbReference type="PATRIC" id="fig|992075.3.peg.1005"/>
<evidence type="ECO:0000256" key="1">
    <source>
        <dbReference type="SAM" id="MobiDB-lite"/>
    </source>
</evidence>
<accession>I9WEX4</accession>
<protein>
    <submittedName>
        <fullName evidence="2">Putative Hac prophage II protein</fullName>
    </submittedName>
</protein>